<evidence type="ECO:0000313" key="2">
    <source>
        <dbReference type="EMBL" id="KRY82037.1"/>
    </source>
</evidence>
<sequence length="104" mass="12158">METKTYCRLYVSINIYLPFVWDIAILLHGLNLWTKLELYSNSAGFYGERTKCVKQKRLENKSEELKNKGPCTTKMCEEIPPPLYKSQERPITGQQLVQCVYTAY</sequence>
<dbReference type="Proteomes" id="UP000054995">
    <property type="component" value="Unassembled WGS sequence"/>
</dbReference>
<name>A0A0V1F8B5_TRIPS</name>
<comment type="caution">
    <text evidence="2">The sequence shown here is derived from an EMBL/GenBank/DDBJ whole genome shotgun (WGS) entry which is preliminary data.</text>
</comment>
<reference evidence="2 3" key="1">
    <citation type="submission" date="2015-01" db="EMBL/GenBank/DDBJ databases">
        <title>Evolution of Trichinella species and genotypes.</title>
        <authorList>
            <person name="Korhonen P.K."/>
            <person name="Edoardo P."/>
            <person name="Giuseppe L.R."/>
            <person name="Gasser R.B."/>
        </authorList>
    </citation>
    <scope>NUCLEOTIDE SEQUENCE [LARGE SCALE GENOMIC DNA]</scope>
    <source>
        <strain evidence="2">ISS470</strain>
    </source>
</reference>
<organism evidence="2 3">
    <name type="scientific">Trichinella pseudospiralis</name>
    <name type="common">Parasitic roundworm</name>
    <dbReference type="NCBI Taxonomy" id="6337"/>
    <lineage>
        <taxon>Eukaryota</taxon>
        <taxon>Metazoa</taxon>
        <taxon>Ecdysozoa</taxon>
        <taxon>Nematoda</taxon>
        <taxon>Enoplea</taxon>
        <taxon>Dorylaimia</taxon>
        <taxon>Trichinellida</taxon>
        <taxon>Trichinellidae</taxon>
        <taxon>Trichinella</taxon>
    </lineage>
</organism>
<dbReference type="EMBL" id="JYDT01000190">
    <property type="protein sequence ID" value="KRY82037.1"/>
    <property type="molecule type" value="Genomic_DNA"/>
</dbReference>
<dbReference type="AlphaFoldDB" id="A0A0V1F8B5"/>
<keyword evidence="1" id="KW-0472">Membrane</keyword>
<evidence type="ECO:0000313" key="3">
    <source>
        <dbReference type="Proteomes" id="UP000054995"/>
    </source>
</evidence>
<keyword evidence="1" id="KW-0812">Transmembrane</keyword>
<keyword evidence="3" id="KW-1185">Reference proteome</keyword>
<evidence type="ECO:0000256" key="1">
    <source>
        <dbReference type="SAM" id="Phobius"/>
    </source>
</evidence>
<feature type="transmembrane region" description="Helical" evidence="1">
    <location>
        <begin position="15"/>
        <end position="33"/>
    </location>
</feature>
<keyword evidence="1" id="KW-1133">Transmembrane helix</keyword>
<proteinExistence type="predicted"/>
<accession>A0A0V1F8B5</accession>
<gene>
    <name evidence="2" type="ORF">T4D_2382</name>
</gene>
<protein>
    <submittedName>
        <fullName evidence="2">Uncharacterized protein</fullName>
    </submittedName>
</protein>